<name>A0A6J7APG5_9ZZZZ</name>
<gene>
    <name evidence="1" type="ORF">UFOPK3204_01585</name>
</gene>
<reference evidence="1" key="1">
    <citation type="submission" date="2020-05" db="EMBL/GenBank/DDBJ databases">
        <authorList>
            <person name="Chiriac C."/>
            <person name="Salcher M."/>
            <person name="Ghai R."/>
            <person name="Kavagutti S V."/>
        </authorList>
    </citation>
    <scope>NUCLEOTIDE SEQUENCE</scope>
</reference>
<accession>A0A6J7APG5</accession>
<dbReference type="EMBL" id="CAFABK010000103">
    <property type="protein sequence ID" value="CAB4834765.1"/>
    <property type="molecule type" value="Genomic_DNA"/>
</dbReference>
<organism evidence="1">
    <name type="scientific">freshwater metagenome</name>
    <dbReference type="NCBI Taxonomy" id="449393"/>
    <lineage>
        <taxon>unclassified sequences</taxon>
        <taxon>metagenomes</taxon>
        <taxon>ecological metagenomes</taxon>
    </lineage>
</organism>
<sequence length="91" mass="9848">MQTFMIVSTFKAEATMEQIQALIPAEQARAKELEALGIITSIKISMPKRTAFIETAGENQEIVMDAILSLPMAAIWDIEVFPTTPPAGPAA</sequence>
<dbReference type="Gene3D" id="3.30.70.1060">
    <property type="entry name" value="Dimeric alpha+beta barrel"/>
    <property type="match status" value="1"/>
</dbReference>
<proteinExistence type="predicted"/>
<evidence type="ECO:0000313" key="1">
    <source>
        <dbReference type="EMBL" id="CAB4834765.1"/>
    </source>
</evidence>
<protein>
    <submittedName>
        <fullName evidence="1">Unannotated protein</fullName>
    </submittedName>
</protein>
<dbReference type="AlphaFoldDB" id="A0A6J7APG5"/>